<organism evidence="3">
    <name type="scientific">Arion vulgaris</name>
    <dbReference type="NCBI Taxonomy" id="1028688"/>
    <lineage>
        <taxon>Eukaryota</taxon>
        <taxon>Metazoa</taxon>
        <taxon>Spiralia</taxon>
        <taxon>Lophotrochozoa</taxon>
        <taxon>Mollusca</taxon>
        <taxon>Gastropoda</taxon>
        <taxon>Heterobranchia</taxon>
        <taxon>Euthyneura</taxon>
        <taxon>Panpulmonata</taxon>
        <taxon>Eupulmonata</taxon>
        <taxon>Stylommatophora</taxon>
        <taxon>Helicina</taxon>
        <taxon>Arionoidea</taxon>
        <taxon>Arionidae</taxon>
        <taxon>Arion</taxon>
    </lineage>
</organism>
<feature type="non-terminal residue" evidence="3">
    <location>
        <position position="104"/>
    </location>
</feature>
<protein>
    <submittedName>
        <fullName evidence="3">Uncharacterized protein</fullName>
    </submittedName>
</protein>
<name>A0A0B7C2X4_9EUPU</name>
<reference evidence="3" key="1">
    <citation type="submission" date="2014-12" db="EMBL/GenBank/DDBJ databases">
        <title>Insight into the proteome of Arion vulgaris.</title>
        <authorList>
            <person name="Aradska J."/>
            <person name="Bulat T."/>
            <person name="Smidak R."/>
            <person name="Sarate P."/>
            <person name="Gangsoo J."/>
            <person name="Sialana F."/>
            <person name="Bilban M."/>
            <person name="Lubec G."/>
        </authorList>
    </citation>
    <scope>NUCLEOTIDE SEQUENCE</scope>
    <source>
        <tissue evidence="3">Skin</tissue>
    </source>
</reference>
<keyword evidence="2" id="KW-0812">Transmembrane</keyword>
<sequence>PREVKQYKLQYVCCDGDTNCKADNVHSSGFDSTDVKFLAIVLGSAAACVVIIIVVFAITFYTKKTRCYSTCDKQGHVYSSAEGEESQDSNRDKSQPEDIESESD</sequence>
<gene>
    <name evidence="3" type="primary">ORF221477</name>
</gene>
<evidence type="ECO:0000313" key="3">
    <source>
        <dbReference type="EMBL" id="CEK99527.1"/>
    </source>
</evidence>
<feature type="non-terminal residue" evidence="3">
    <location>
        <position position="1"/>
    </location>
</feature>
<proteinExistence type="predicted"/>
<feature type="transmembrane region" description="Helical" evidence="2">
    <location>
        <begin position="37"/>
        <end position="61"/>
    </location>
</feature>
<feature type="region of interest" description="Disordered" evidence="1">
    <location>
        <begin position="79"/>
        <end position="104"/>
    </location>
</feature>
<evidence type="ECO:0000256" key="2">
    <source>
        <dbReference type="SAM" id="Phobius"/>
    </source>
</evidence>
<accession>A0A0B7C2X4</accession>
<keyword evidence="2" id="KW-1133">Transmembrane helix</keyword>
<dbReference type="EMBL" id="HACG01052656">
    <property type="protein sequence ID" value="CEK99527.1"/>
    <property type="molecule type" value="Transcribed_RNA"/>
</dbReference>
<dbReference type="AlphaFoldDB" id="A0A0B7C2X4"/>
<keyword evidence="2" id="KW-0472">Membrane</keyword>
<evidence type="ECO:0000256" key="1">
    <source>
        <dbReference type="SAM" id="MobiDB-lite"/>
    </source>
</evidence>